<accession>A0ABT3FK96</accession>
<sequence length="104" mass="12010">MAQSQPDKELPLGECPRWTVIPVFHKLTAKERKKGKQPTIKHWSLRYDGRCRQTAISERDIERLREIARLLNARNARPADVKASGLQLDMFPELTPPPAWKTHS</sequence>
<reference evidence="1 2" key="1">
    <citation type="submission" date="2022-10" db="EMBL/GenBank/DDBJ databases">
        <title>Luteolibacter flavescens strain MCCC 1K03193, whole genome shotgun sequencing project.</title>
        <authorList>
            <person name="Zhao G."/>
            <person name="Shen L."/>
        </authorList>
    </citation>
    <scope>NUCLEOTIDE SEQUENCE [LARGE SCALE GENOMIC DNA]</scope>
    <source>
        <strain evidence="1 2">MCCC 1K03193</strain>
    </source>
</reference>
<proteinExistence type="predicted"/>
<name>A0ABT3FK96_9BACT</name>
<dbReference type="EMBL" id="JAPDDS010000002">
    <property type="protein sequence ID" value="MCW1883977.1"/>
    <property type="molecule type" value="Genomic_DNA"/>
</dbReference>
<keyword evidence="2" id="KW-1185">Reference proteome</keyword>
<protein>
    <recommendedName>
        <fullName evidence="3">Integrase</fullName>
    </recommendedName>
</protein>
<evidence type="ECO:0000313" key="2">
    <source>
        <dbReference type="Proteomes" id="UP001207930"/>
    </source>
</evidence>
<evidence type="ECO:0008006" key="3">
    <source>
        <dbReference type="Google" id="ProtNLM"/>
    </source>
</evidence>
<dbReference type="Proteomes" id="UP001207930">
    <property type="component" value="Unassembled WGS sequence"/>
</dbReference>
<evidence type="ECO:0000313" key="1">
    <source>
        <dbReference type="EMBL" id="MCW1883977.1"/>
    </source>
</evidence>
<organism evidence="1 2">
    <name type="scientific">Luteolibacter flavescens</name>
    <dbReference type="NCBI Taxonomy" id="1859460"/>
    <lineage>
        <taxon>Bacteria</taxon>
        <taxon>Pseudomonadati</taxon>
        <taxon>Verrucomicrobiota</taxon>
        <taxon>Verrucomicrobiia</taxon>
        <taxon>Verrucomicrobiales</taxon>
        <taxon>Verrucomicrobiaceae</taxon>
        <taxon>Luteolibacter</taxon>
    </lineage>
</organism>
<dbReference type="RefSeq" id="WP_264499936.1">
    <property type="nucleotide sequence ID" value="NZ_JAPDDS010000002.1"/>
</dbReference>
<comment type="caution">
    <text evidence="1">The sequence shown here is derived from an EMBL/GenBank/DDBJ whole genome shotgun (WGS) entry which is preliminary data.</text>
</comment>
<gene>
    <name evidence="1" type="ORF">OKA04_04505</name>
</gene>